<keyword evidence="2" id="KW-1185">Reference proteome</keyword>
<reference evidence="1 2" key="1">
    <citation type="journal article" date="2015" name="Nat. Commun.">
        <title>Lucilia cuprina genome unlocks parasitic fly biology to underpin future interventions.</title>
        <authorList>
            <person name="Anstead C.A."/>
            <person name="Korhonen P.K."/>
            <person name="Young N.D."/>
            <person name="Hall R.S."/>
            <person name="Jex A.R."/>
            <person name="Murali S.C."/>
            <person name="Hughes D.S."/>
            <person name="Lee S.F."/>
            <person name="Perry T."/>
            <person name="Stroehlein A.J."/>
            <person name="Ansell B.R."/>
            <person name="Breugelmans B."/>
            <person name="Hofmann A."/>
            <person name="Qu J."/>
            <person name="Dugan S."/>
            <person name="Lee S.L."/>
            <person name="Chao H."/>
            <person name="Dinh H."/>
            <person name="Han Y."/>
            <person name="Doddapaneni H.V."/>
            <person name="Worley K.C."/>
            <person name="Muzny D.M."/>
            <person name="Ioannidis P."/>
            <person name="Waterhouse R.M."/>
            <person name="Zdobnov E.M."/>
            <person name="James P.J."/>
            <person name="Bagnall N.H."/>
            <person name="Kotze A.C."/>
            <person name="Gibbs R.A."/>
            <person name="Richards S."/>
            <person name="Batterham P."/>
            <person name="Gasser R.B."/>
        </authorList>
    </citation>
    <scope>NUCLEOTIDE SEQUENCE [LARGE SCALE GENOMIC DNA]</scope>
    <source>
        <strain evidence="1 2">LS</strain>
        <tissue evidence="1">Full body</tissue>
    </source>
</reference>
<sequence>MKLNFKNISILVLLLGLFCAGTFKPFVRSRYSLRWRKTTEIPKVWDSSTASSVNQETEKISLKPIDTSENLNENTIQLTTVKELLRTSTHSTDYDYYNNEVEEEHKN</sequence>
<dbReference type="OrthoDB" id="7935345at2759"/>
<dbReference type="Proteomes" id="UP000037069">
    <property type="component" value="Unassembled WGS sequence"/>
</dbReference>
<protein>
    <submittedName>
        <fullName evidence="1">Uncharacterized protein</fullName>
    </submittedName>
</protein>
<evidence type="ECO:0000313" key="2">
    <source>
        <dbReference type="Proteomes" id="UP000037069"/>
    </source>
</evidence>
<evidence type="ECO:0000313" key="1">
    <source>
        <dbReference type="EMBL" id="KNC30719.1"/>
    </source>
</evidence>
<proteinExistence type="predicted"/>
<name>A0A0L0CGU0_LUCCU</name>
<comment type="caution">
    <text evidence="1">The sequence shown here is derived from an EMBL/GenBank/DDBJ whole genome shotgun (WGS) entry which is preliminary data.</text>
</comment>
<dbReference type="EMBL" id="JRES01000501">
    <property type="protein sequence ID" value="KNC30719.1"/>
    <property type="molecule type" value="Genomic_DNA"/>
</dbReference>
<accession>A0A0L0CGU0</accession>
<gene>
    <name evidence="1" type="ORF">FF38_11690</name>
</gene>
<organism evidence="1 2">
    <name type="scientific">Lucilia cuprina</name>
    <name type="common">Green bottle fly</name>
    <name type="synonym">Australian sheep blowfly</name>
    <dbReference type="NCBI Taxonomy" id="7375"/>
    <lineage>
        <taxon>Eukaryota</taxon>
        <taxon>Metazoa</taxon>
        <taxon>Ecdysozoa</taxon>
        <taxon>Arthropoda</taxon>
        <taxon>Hexapoda</taxon>
        <taxon>Insecta</taxon>
        <taxon>Pterygota</taxon>
        <taxon>Neoptera</taxon>
        <taxon>Endopterygota</taxon>
        <taxon>Diptera</taxon>
        <taxon>Brachycera</taxon>
        <taxon>Muscomorpha</taxon>
        <taxon>Oestroidea</taxon>
        <taxon>Calliphoridae</taxon>
        <taxon>Luciliinae</taxon>
        <taxon>Lucilia</taxon>
    </lineage>
</organism>
<dbReference type="AlphaFoldDB" id="A0A0L0CGU0"/>